<evidence type="ECO:0000256" key="1">
    <source>
        <dbReference type="ARBA" id="ARBA00022452"/>
    </source>
</evidence>
<evidence type="ECO:0000256" key="2">
    <source>
        <dbReference type="ARBA" id="ARBA00022692"/>
    </source>
</evidence>
<dbReference type="Proteomes" id="UP000761380">
    <property type="component" value="Unassembled WGS sequence"/>
</dbReference>
<feature type="region of interest" description="Disordered" evidence="4">
    <location>
        <begin position="58"/>
        <end position="82"/>
    </location>
</feature>
<keyword evidence="1" id="KW-1134">Transmembrane beta strand</keyword>
<organism evidence="8 9">
    <name type="scientific">Selenomonas ruminantium</name>
    <dbReference type="NCBI Taxonomy" id="971"/>
    <lineage>
        <taxon>Bacteria</taxon>
        <taxon>Bacillati</taxon>
        <taxon>Bacillota</taxon>
        <taxon>Negativicutes</taxon>
        <taxon>Selenomonadales</taxon>
        <taxon>Selenomonadaceae</taxon>
        <taxon>Selenomonas</taxon>
    </lineage>
</organism>
<comment type="caution">
    <text evidence="8">The sequence shown here is derived from an EMBL/GenBank/DDBJ whole genome shotgun (WGS) entry which is preliminary data.</text>
</comment>
<dbReference type="InterPro" id="IPR013686">
    <property type="entry name" value="Polypept-transport_assoc_ShlB"/>
</dbReference>
<feature type="signal peptide" evidence="5">
    <location>
        <begin position="1"/>
        <end position="27"/>
    </location>
</feature>
<evidence type="ECO:0000256" key="5">
    <source>
        <dbReference type="SAM" id="SignalP"/>
    </source>
</evidence>
<dbReference type="Pfam" id="PF03865">
    <property type="entry name" value="ShlB"/>
    <property type="match status" value="1"/>
</dbReference>
<dbReference type="InterPro" id="IPR051544">
    <property type="entry name" value="TPS_OM_transporter"/>
</dbReference>
<evidence type="ECO:0000259" key="6">
    <source>
        <dbReference type="Pfam" id="PF03865"/>
    </source>
</evidence>
<keyword evidence="2" id="KW-0812">Transmembrane</keyword>
<dbReference type="PANTHER" id="PTHR34597">
    <property type="entry name" value="SLR1661 PROTEIN"/>
    <property type="match status" value="1"/>
</dbReference>
<dbReference type="GO" id="GO:0046819">
    <property type="term" value="P:protein secretion by the type V secretion system"/>
    <property type="evidence" value="ECO:0007669"/>
    <property type="project" value="TreeGrafter"/>
</dbReference>
<dbReference type="Pfam" id="PF08479">
    <property type="entry name" value="POTRA_2"/>
    <property type="match status" value="1"/>
</dbReference>
<dbReference type="Gene3D" id="2.40.160.50">
    <property type="entry name" value="membrane protein fhac: a member of the omp85/tpsb transporter family"/>
    <property type="match status" value="1"/>
</dbReference>
<reference evidence="8" key="1">
    <citation type="submission" date="2019-04" db="EMBL/GenBank/DDBJ databases">
        <title>Evolution of Biomass-Degrading Anaerobic Consortia Revealed by Metagenomics.</title>
        <authorList>
            <person name="Peng X."/>
        </authorList>
    </citation>
    <scope>NUCLEOTIDE SEQUENCE</scope>
    <source>
        <strain evidence="8">SIG240</strain>
    </source>
</reference>
<accession>A0A928A0R0</accession>
<keyword evidence="5" id="KW-0732">Signal</keyword>
<feature type="domain" description="Polypeptide-transport-associated ShlB-type" evidence="7">
    <location>
        <begin position="87"/>
        <end position="162"/>
    </location>
</feature>
<feature type="compositionally biased region" description="Basic and acidic residues" evidence="4">
    <location>
        <begin position="60"/>
        <end position="77"/>
    </location>
</feature>
<evidence type="ECO:0000256" key="3">
    <source>
        <dbReference type="ARBA" id="ARBA00023237"/>
    </source>
</evidence>
<evidence type="ECO:0000256" key="4">
    <source>
        <dbReference type="SAM" id="MobiDB-lite"/>
    </source>
</evidence>
<dbReference type="EMBL" id="SVBY01000010">
    <property type="protein sequence ID" value="MBE6092032.1"/>
    <property type="molecule type" value="Genomic_DNA"/>
</dbReference>
<gene>
    <name evidence="8" type="ORF">E7201_02465</name>
</gene>
<feature type="domain" description="Haemolysin activator HlyB C-terminal" evidence="6">
    <location>
        <begin position="223"/>
        <end position="517"/>
    </location>
</feature>
<dbReference type="InterPro" id="IPR005565">
    <property type="entry name" value="Hemolysn_activator_HlyB_C"/>
</dbReference>
<name>A0A928A0R0_SELRU</name>
<evidence type="ECO:0000313" key="9">
    <source>
        <dbReference type="Proteomes" id="UP000761380"/>
    </source>
</evidence>
<protein>
    <submittedName>
        <fullName evidence="8">ShlB/FhaC/HecB family hemolysin secretion/activation protein</fullName>
    </submittedName>
</protein>
<dbReference type="Gene3D" id="3.10.20.310">
    <property type="entry name" value="membrane protein fhac"/>
    <property type="match status" value="1"/>
</dbReference>
<evidence type="ECO:0000259" key="7">
    <source>
        <dbReference type="Pfam" id="PF08479"/>
    </source>
</evidence>
<dbReference type="AlphaFoldDB" id="A0A928A0R0"/>
<dbReference type="PANTHER" id="PTHR34597:SF1">
    <property type="entry name" value="HEME_HEMOPEXIN TRANSPORTER PROTEIN HUXB"/>
    <property type="match status" value="1"/>
</dbReference>
<dbReference type="GO" id="GO:0098046">
    <property type="term" value="C:type V protein secretion system complex"/>
    <property type="evidence" value="ECO:0007669"/>
    <property type="project" value="TreeGrafter"/>
</dbReference>
<dbReference type="GO" id="GO:0008320">
    <property type="term" value="F:protein transmembrane transporter activity"/>
    <property type="evidence" value="ECO:0007669"/>
    <property type="project" value="TreeGrafter"/>
</dbReference>
<keyword evidence="3" id="KW-0998">Cell outer membrane</keyword>
<proteinExistence type="predicted"/>
<keyword evidence="1" id="KW-0472">Membrane</keyword>
<evidence type="ECO:0000313" key="8">
    <source>
        <dbReference type="EMBL" id="MBE6092032.1"/>
    </source>
</evidence>
<feature type="chain" id="PRO_5036956277" evidence="5">
    <location>
        <begin position="28"/>
        <end position="556"/>
    </location>
</feature>
<sequence>MRRRNVQGKSISGAALAVLLLPTIGFAAPDAPMPDNAGIQINRDRENLERERLRQQIIEDQERSKEDNVTDKQDKSGEQAQNDNLRFRLEKITCDDSEILTAEKFNALAAPYIGKDVAIDDLTALVKKINEYYSREGYITCRAYLKPQTIKNGTVHISLSEGRTGKVTLTGNNNTYPVYVHSRLHLKPGKVQNINELNKDLAFFNGTNDAQLKITLQAGETPGTTDYVLVLKEPPRMDMTLYVNNEGQESTGRWQTGAFFRYRSLTKNRDDFTIGGLRSTGLDSFSLRYDVPTSARGPKISLDYSTNGTKTVSGPWKDQLKGHASSFGLTLTQPISVNYTNRSEASLGYRHQTSTNTFLNRVDLVNYNVDGITAAFAQTNYSRSSVYYQRYAYTFDRWKNNVNGEDRNVSLGKITSFYHHRFRGGQTLFTSLNFQWAPSKELPSAEKFNLGGAGSVRGYEENLLSGTGGVNFSTEYGVPLEKRGMWQAFAFVDGGKVYRADQYIKDAALLSTGLGIRYQWQRAVSASLTIGFPLWRDINDKECSNNRIHFTCVGKF</sequence>